<dbReference type="InterPro" id="IPR002016">
    <property type="entry name" value="Haem_peroxidase"/>
</dbReference>
<feature type="region of interest" description="Disordered" evidence="13">
    <location>
        <begin position="150"/>
        <end position="185"/>
    </location>
</feature>
<feature type="binding site" evidence="9">
    <location>
        <position position="93"/>
    </location>
    <ligand>
        <name>Ca(2+)</name>
        <dbReference type="ChEBI" id="CHEBI:29108"/>
        <label>1</label>
    </ligand>
</feature>
<keyword evidence="4" id="KW-0349">Heme</keyword>
<evidence type="ECO:0000256" key="6">
    <source>
        <dbReference type="ARBA" id="ARBA00023002"/>
    </source>
</evidence>
<feature type="disulfide bond" evidence="11">
    <location>
        <begin position="40"/>
        <end position="120"/>
    </location>
</feature>
<evidence type="ECO:0000256" key="12">
    <source>
        <dbReference type="RuleBase" id="RU004241"/>
    </source>
</evidence>
<feature type="binding site" evidence="9">
    <location>
        <position position="79"/>
    </location>
    <ligand>
        <name>Ca(2+)</name>
        <dbReference type="ChEBI" id="CHEBI:29108"/>
        <label>1</label>
    </ligand>
</feature>
<evidence type="ECO:0000256" key="2">
    <source>
        <dbReference type="ARBA" id="ARBA00001970"/>
    </source>
</evidence>
<dbReference type="OrthoDB" id="1660637at2759"/>
<evidence type="ECO:0000256" key="5">
    <source>
        <dbReference type="ARBA" id="ARBA00022723"/>
    </source>
</evidence>
<evidence type="ECO:0000256" key="10">
    <source>
        <dbReference type="PIRSR" id="PIRSR600823-4"/>
    </source>
</evidence>
<comment type="cofactor">
    <cofactor evidence="9">
        <name>Ca(2+)</name>
        <dbReference type="ChEBI" id="CHEBI:29108"/>
    </cofactor>
    <text evidence="9">Binds 2 calcium ions per subunit.</text>
</comment>
<keyword evidence="7" id="KW-0408">Iron</keyword>
<dbReference type="PANTHER" id="PTHR31388:SF24">
    <property type="entry name" value="PEROXIDASE 52"/>
    <property type="match status" value="1"/>
</dbReference>
<dbReference type="SUPFAM" id="SSF48113">
    <property type="entry name" value="Heme-dependent peroxidases"/>
    <property type="match status" value="1"/>
</dbReference>
<comment type="caution">
    <text evidence="16">The sequence shown here is derived from an EMBL/GenBank/DDBJ whole genome shotgun (WGS) entry which is preliminary data.</text>
</comment>
<dbReference type="PANTHER" id="PTHR31388">
    <property type="entry name" value="PEROXIDASE 72-RELATED"/>
    <property type="match status" value="1"/>
</dbReference>
<dbReference type="PROSITE" id="PS00436">
    <property type="entry name" value="PEROXIDASE_2"/>
    <property type="match status" value="1"/>
</dbReference>
<keyword evidence="6" id="KW-0560">Oxidoreductase</keyword>
<feature type="active site" description="Proton acceptor" evidence="8">
    <location>
        <position position="71"/>
    </location>
</feature>
<dbReference type="GO" id="GO:0140825">
    <property type="term" value="F:lactoperoxidase activity"/>
    <property type="evidence" value="ECO:0007669"/>
    <property type="project" value="UniProtKB-EC"/>
</dbReference>
<comment type="similarity">
    <text evidence="12">Belongs to the peroxidase family.</text>
</comment>
<comment type="catalytic activity">
    <reaction evidence="1">
        <text>2 a phenolic donor + H2O2 = 2 a phenolic radical donor + 2 H2O</text>
        <dbReference type="Rhea" id="RHEA:56136"/>
        <dbReference type="ChEBI" id="CHEBI:15377"/>
        <dbReference type="ChEBI" id="CHEBI:16240"/>
        <dbReference type="ChEBI" id="CHEBI:139520"/>
        <dbReference type="ChEBI" id="CHEBI:139521"/>
        <dbReference type="EC" id="1.11.1.7"/>
    </reaction>
</comment>
<dbReference type="PRINTS" id="PR00458">
    <property type="entry name" value="PEROXIDASE"/>
</dbReference>
<keyword evidence="3" id="KW-0575">Peroxidase</keyword>
<keyword evidence="14" id="KW-0732">Signal</keyword>
<reference evidence="16 17" key="1">
    <citation type="journal article" date="2020" name="IScience">
        <title>Genome Sequencing of the Endangered Kingdonia uniflora (Circaeasteraceae, Ranunculales) Reveals Potential Mechanisms of Evolutionary Specialization.</title>
        <authorList>
            <person name="Sun Y."/>
            <person name="Deng T."/>
            <person name="Zhang A."/>
            <person name="Moore M.J."/>
            <person name="Landis J.B."/>
            <person name="Lin N."/>
            <person name="Zhang H."/>
            <person name="Zhang X."/>
            <person name="Huang J."/>
            <person name="Zhang X."/>
            <person name="Sun H."/>
            <person name="Wang H."/>
        </authorList>
    </citation>
    <scope>NUCLEOTIDE SEQUENCE [LARGE SCALE GENOMIC DNA]</scope>
    <source>
        <strain evidence="16">TB1705</strain>
        <tissue evidence="16">Leaf</tissue>
    </source>
</reference>
<dbReference type="InterPro" id="IPR010255">
    <property type="entry name" value="Haem_peroxidase_sf"/>
</dbReference>
<evidence type="ECO:0000256" key="14">
    <source>
        <dbReference type="SAM" id="SignalP"/>
    </source>
</evidence>
<evidence type="ECO:0000256" key="13">
    <source>
        <dbReference type="SAM" id="MobiDB-lite"/>
    </source>
</evidence>
<feature type="binding site" evidence="9">
    <location>
        <position position="72"/>
    </location>
    <ligand>
        <name>Ca(2+)</name>
        <dbReference type="ChEBI" id="CHEBI:29108"/>
        <label>1</label>
    </ligand>
</feature>
<dbReference type="AlphaFoldDB" id="A0A7J7LT20"/>
<feature type="site" description="Transition state stabilizer" evidence="10">
    <location>
        <position position="67"/>
    </location>
</feature>
<feature type="chain" id="PRO_5029897587" description="Plant heme peroxidase family profile domain-containing protein" evidence="14">
    <location>
        <begin position="30"/>
        <end position="185"/>
    </location>
</feature>
<keyword evidence="5 9" id="KW-0479">Metal-binding</keyword>
<proteinExistence type="inferred from homology"/>
<feature type="disulfide bond" evidence="11">
    <location>
        <begin position="73"/>
        <end position="78"/>
    </location>
</feature>
<dbReference type="EMBL" id="JACGCM010002039">
    <property type="protein sequence ID" value="KAF6145670.1"/>
    <property type="molecule type" value="Genomic_DNA"/>
</dbReference>
<dbReference type="GO" id="GO:0006979">
    <property type="term" value="P:response to oxidative stress"/>
    <property type="evidence" value="ECO:0007669"/>
    <property type="project" value="InterPro"/>
</dbReference>
<dbReference type="Proteomes" id="UP000541444">
    <property type="component" value="Unassembled WGS sequence"/>
</dbReference>
<evidence type="ECO:0000256" key="8">
    <source>
        <dbReference type="PIRSR" id="PIRSR600823-1"/>
    </source>
</evidence>
<organism evidence="16 17">
    <name type="scientific">Kingdonia uniflora</name>
    <dbReference type="NCBI Taxonomy" id="39325"/>
    <lineage>
        <taxon>Eukaryota</taxon>
        <taxon>Viridiplantae</taxon>
        <taxon>Streptophyta</taxon>
        <taxon>Embryophyta</taxon>
        <taxon>Tracheophyta</taxon>
        <taxon>Spermatophyta</taxon>
        <taxon>Magnoliopsida</taxon>
        <taxon>Ranunculales</taxon>
        <taxon>Circaeasteraceae</taxon>
        <taxon>Kingdonia</taxon>
    </lineage>
</organism>
<accession>A0A7J7LT20</accession>
<evidence type="ECO:0000256" key="4">
    <source>
        <dbReference type="ARBA" id="ARBA00022617"/>
    </source>
</evidence>
<name>A0A7J7LT20_9MAGN</name>
<evidence type="ECO:0000256" key="1">
    <source>
        <dbReference type="ARBA" id="ARBA00000189"/>
    </source>
</evidence>
<evidence type="ECO:0000259" key="15">
    <source>
        <dbReference type="PROSITE" id="PS50873"/>
    </source>
</evidence>
<evidence type="ECO:0000313" key="16">
    <source>
        <dbReference type="EMBL" id="KAF6145670.1"/>
    </source>
</evidence>
<dbReference type="Pfam" id="PF00141">
    <property type="entry name" value="peroxidase"/>
    <property type="match status" value="1"/>
</dbReference>
<feature type="binding site" evidence="9">
    <location>
        <position position="77"/>
    </location>
    <ligand>
        <name>Ca(2+)</name>
        <dbReference type="ChEBI" id="CHEBI:29108"/>
        <label>1</label>
    </ligand>
</feature>
<dbReference type="Gene3D" id="1.10.520.10">
    <property type="match status" value="1"/>
</dbReference>
<feature type="signal peptide" evidence="14">
    <location>
        <begin position="1"/>
        <end position="29"/>
    </location>
</feature>
<feature type="binding site" evidence="9">
    <location>
        <position position="75"/>
    </location>
    <ligand>
        <name>Ca(2+)</name>
        <dbReference type="ChEBI" id="CHEBI:29108"/>
        <label>1</label>
    </ligand>
</feature>
<evidence type="ECO:0000256" key="3">
    <source>
        <dbReference type="ARBA" id="ARBA00022559"/>
    </source>
</evidence>
<feature type="domain" description="Plant heme peroxidase family profile" evidence="15">
    <location>
        <begin position="30"/>
        <end position="185"/>
    </location>
</feature>
<comment type="cofactor">
    <cofactor evidence="2">
        <name>heme b</name>
        <dbReference type="ChEBI" id="CHEBI:60344"/>
    </cofactor>
</comment>
<dbReference type="InterPro" id="IPR000823">
    <property type="entry name" value="Peroxidase_pln"/>
</dbReference>
<gene>
    <name evidence="16" type="ORF">GIB67_002764</name>
</gene>
<sequence length="185" mass="19619">MAAFRYSNISLSSMVIVMVISTISTQASAQLSVSYYANTCPSVFDTIRSATQSALNREPRMGASLLRMLFHDCFVSGCDGGILLEDFGTFVGEQNTRPNKDSVRGYSVIVSIKKQVDTACGASVVSCADILAIAARDSVVELGGPTYSVPVGRRDAKKANPNGVGDLVGPGEDLPSILDNSTRRD</sequence>
<dbReference type="GO" id="GO:0046872">
    <property type="term" value="F:metal ion binding"/>
    <property type="evidence" value="ECO:0007669"/>
    <property type="project" value="UniProtKB-KW"/>
</dbReference>
<protein>
    <recommendedName>
        <fullName evidence="15">Plant heme peroxidase family profile domain-containing protein</fullName>
    </recommendedName>
</protein>
<dbReference type="InterPro" id="IPR019794">
    <property type="entry name" value="Peroxidases_AS"/>
</dbReference>
<evidence type="ECO:0000256" key="9">
    <source>
        <dbReference type="PIRSR" id="PIRSR600823-3"/>
    </source>
</evidence>
<evidence type="ECO:0000256" key="7">
    <source>
        <dbReference type="ARBA" id="ARBA00023004"/>
    </source>
</evidence>
<evidence type="ECO:0000256" key="11">
    <source>
        <dbReference type="PIRSR" id="PIRSR600823-5"/>
    </source>
</evidence>
<keyword evidence="9" id="KW-0106">Calcium</keyword>
<keyword evidence="17" id="KW-1185">Reference proteome</keyword>
<dbReference type="PRINTS" id="PR00461">
    <property type="entry name" value="PLPEROXIDASE"/>
</dbReference>
<dbReference type="GO" id="GO:0020037">
    <property type="term" value="F:heme binding"/>
    <property type="evidence" value="ECO:0007669"/>
    <property type="project" value="InterPro"/>
</dbReference>
<dbReference type="PROSITE" id="PS50873">
    <property type="entry name" value="PEROXIDASE_4"/>
    <property type="match status" value="1"/>
</dbReference>
<evidence type="ECO:0000313" key="17">
    <source>
        <dbReference type="Proteomes" id="UP000541444"/>
    </source>
</evidence>
<keyword evidence="11" id="KW-1015">Disulfide bond</keyword>